<dbReference type="CDD" id="cd00840">
    <property type="entry name" value="MPP_Mre11_N"/>
    <property type="match status" value="1"/>
</dbReference>
<dbReference type="PANTHER" id="PTHR30337">
    <property type="entry name" value="COMPONENT OF ATP-DEPENDENT DSDNA EXONUCLEASE"/>
    <property type="match status" value="1"/>
</dbReference>
<organism evidence="8 9">
    <name type="scientific">Microcoleus anatoxicus PTRS2</name>
    <dbReference type="NCBI Taxonomy" id="2705321"/>
    <lineage>
        <taxon>Bacteria</taxon>
        <taxon>Bacillati</taxon>
        <taxon>Cyanobacteriota</taxon>
        <taxon>Cyanophyceae</taxon>
        <taxon>Oscillatoriophycideae</taxon>
        <taxon>Oscillatoriales</taxon>
        <taxon>Microcoleaceae</taxon>
        <taxon>Microcoleus</taxon>
        <taxon>Microcoleus anatoxicus</taxon>
    </lineage>
</organism>
<evidence type="ECO:0000256" key="5">
    <source>
        <dbReference type="ARBA" id="ARBA00022839"/>
    </source>
</evidence>
<keyword evidence="6" id="KW-0233">DNA recombination</keyword>
<dbReference type="InterPro" id="IPR041796">
    <property type="entry name" value="Mre11_N"/>
</dbReference>
<evidence type="ECO:0000256" key="4">
    <source>
        <dbReference type="ARBA" id="ARBA00022801"/>
    </source>
</evidence>
<evidence type="ECO:0000259" key="7">
    <source>
        <dbReference type="Pfam" id="PF00149"/>
    </source>
</evidence>
<keyword evidence="9" id="KW-1185">Reference proteome</keyword>
<protein>
    <recommendedName>
        <fullName evidence="2 6">Nuclease SbcCD subunit D</fullName>
    </recommendedName>
</protein>
<sequence length="391" mass="43892">MRIIHTADWHLGRRFRGIDRTPEIAIALEEILQAAKTWDVDAVLIAGDIFDVPNPTAYAERIAYHFFCELQAAGIPAIAIAGNHDSASRMDSIAQLLSLAGVRALGKPRRSADGGTIHLNTKSGKLCVGAMPFASEQKLLDANALWESDDGEFRKDYREMVADLLQNLTQDFRDNTVNMLLGHMSIDGARLAKSEVAYYTREKYLLSPQTLPVEAQYIALGHIHIHQRLAQNSPAYYSGSLIQLDFGEAGQEKGFCLIELEPGSQPKVEFKPVTCHKPLKVLQCHHDNLDQTLEAHRYHPGFLKVIVEMESPQIGLADRVRQICSQALLIEPRYPESSLESTDITHIDPNNFDPAAEFCNYYQHRLGTTPQPVVLKEFDNLYKKFKEKVNT</sequence>
<dbReference type="InterPro" id="IPR050535">
    <property type="entry name" value="DNA_Repair-Maintenance_Comp"/>
</dbReference>
<proteinExistence type="inferred from homology"/>
<evidence type="ECO:0000313" key="9">
    <source>
        <dbReference type="Proteomes" id="UP001384579"/>
    </source>
</evidence>
<dbReference type="InterPro" id="IPR004843">
    <property type="entry name" value="Calcineurin-like_PHP"/>
</dbReference>
<dbReference type="RefSeq" id="WP_340518563.1">
    <property type="nucleotide sequence ID" value="NZ_JBBLXS010000225.1"/>
</dbReference>
<comment type="caution">
    <text evidence="8">The sequence shown here is derived from an EMBL/GenBank/DDBJ whole genome shotgun (WGS) entry which is preliminary data.</text>
</comment>
<feature type="domain" description="Calcineurin-like phosphoesterase" evidence="7">
    <location>
        <begin position="1"/>
        <end position="225"/>
    </location>
</feature>
<keyword evidence="4 6" id="KW-0378">Hydrolase</keyword>
<name>A0ABU8YQ20_9CYAN</name>
<evidence type="ECO:0000256" key="1">
    <source>
        <dbReference type="ARBA" id="ARBA00010555"/>
    </source>
</evidence>
<comment type="subunit">
    <text evidence="6">Heterodimer of SbcC and SbcD.</text>
</comment>
<evidence type="ECO:0000256" key="6">
    <source>
        <dbReference type="RuleBase" id="RU363069"/>
    </source>
</evidence>
<evidence type="ECO:0000256" key="2">
    <source>
        <dbReference type="ARBA" id="ARBA00013365"/>
    </source>
</evidence>
<reference evidence="8 9" key="1">
    <citation type="journal article" date="2020" name="Harmful Algae">
        <title>Molecular and morphological characterization of a novel dihydroanatoxin-a producing Microcoleus species (cyanobacteria) from the Russian River, California, USA.</title>
        <authorList>
            <person name="Conklin K.Y."/>
            <person name="Stancheva R."/>
            <person name="Otten T.G."/>
            <person name="Fadness R."/>
            <person name="Boyer G.L."/>
            <person name="Read B."/>
            <person name="Zhang X."/>
            <person name="Sheath R.G."/>
        </authorList>
    </citation>
    <scope>NUCLEOTIDE SEQUENCE [LARGE SCALE GENOMIC DNA]</scope>
    <source>
        <strain evidence="8 9">PTRS2</strain>
    </source>
</reference>
<dbReference type="InterPro" id="IPR004593">
    <property type="entry name" value="SbcD"/>
</dbReference>
<evidence type="ECO:0000256" key="3">
    <source>
        <dbReference type="ARBA" id="ARBA00022722"/>
    </source>
</evidence>
<dbReference type="Gene3D" id="3.60.21.10">
    <property type="match status" value="1"/>
</dbReference>
<gene>
    <name evidence="6" type="primary">sbcD</name>
    <name evidence="8" type="ORF">WMG39_16890</name>
</gene>
<evidence type="ECO:0000313" key="8">
    <source>
        <dbReference type="EMBL" id="MEK0186514.1"/>
    </source>
</evidence>
<dbReference type="PANTHER" id="PTHR30337:SF0">
    <property type="entry name" value="NUCLEASE SBCCD SUBUNIT D"/>
    <property type="match status" value="1"/>
</dbReference>
<dbReference type="SUPFAM" id="SSF56300">
    <property type="entry name" value="Metallo-dependent phosphatases"/>
    <property type="match status" value="1"/>
</dbReference>
<dbReference type="Pfam" id="PF00149">
    <property type="entry name" value="Metallophos"/>
    <property type="match status" value="1"/>
</dbReference>
<keyword evidence="3 6" id="KW-0540">Nuclease</keyword>
<dbReference type="Proteomes" id="UP001384579">
    <property type="component" value="Unassembled WGS sequence"/>
</dbReference>
<dbReference type="GO" id="GO:0004527">
    <property type="term" value="F:exonuclease activity"/>
    <property type="evidence" value="ECO:0007669"/>
    <property type="project" value="UniProtKB-KW"/>
</dbReference>
<dbReference type="EMBL" id="JBBLXS010000225">
    <property type="protein sequence ID" value="MEK0186514.1"/>
    <property type="molecule type" value="Genomic_DNA"/>
</dbReference>
<comment type="similarity">
    <text evidence="1 6">Belongs to the SbcD family.</text>
</comment>
<keyword evidence="5 6" id="KW-0269">Exonuclease</keyword>
<keyword evidence="6" id="KW-0255">Endonuclease</keyword>
<dbReference type="NCBIfam" id="TIGR00619">
    <property type="entry name" value="sbcd"/>
    <property type="match status" value="1"/>
</dbReference>
<accession>A0ABU8YQ20</accession>
<dbReference type="InterPro" id="IPR029052">
    <property type="entry name" value="Metallo-depent_PP-like"/>
</dbReference>
<keyword evidence="6" id="KW-0235">DNA replication</keyword>
<comment type="function">
    <text evidence="6">SbcCD cleaves DNA hairpin structures. These structures can inhibit DNA replication and are intermediates in certain DNA recombination reactions. The complex acts as a 3'-&gt;5' double strand exonuclease that can open hairpins. It also has a 5' single-strand endonuclease activity.</text>
</comment>